<dbReference type="EMBL" id="VWPK01000014">
    <property type="protein sequence ID" value="KAA5612138.1"/>
    <property type="molecule type" value="Genomic_DNA"/>
</dbReference>
<dbReference type="Gene3D" id="3.40.190.10">
    <property type="entry name" value="Periplasmic binding protein-like II"/>
    <property type="match status" value="1"/>
</dbReference>
<dbReference type="Proteomes" id="UP000325255">
    <property type="component" value="Unassembled WGS sequence"/>
</dbReference>
<dbReference type="PANTHER" id="PTHR30290">
    <property type="entry name" value="PERIPLASMIC BINDING COMPONENT OF ABC TRANSPORTER"/>
    <property type="match status" value="1"/>
</dbReference>
<dbReference type="GO" id="GO:0043190">
    <property type="term" value="C:ATP-binding cassette (ABC) transporter complex"/>
    <property type="evidence" value="ECO:0007669"/>
    <property type="project" value="InterPro"/>
</dbReference>
<accession>A0A5M6IXL8</accession>
<dbReference type="Pfam" id="PF00496">
    <property type="entry name" value="SBP_bac_5"/>
    <property type="match status" value="1"/>
</dbReference>
<keyword evidence="3" id="KW-0732">Signal</keyword>
<sequence>MRRLPFLRHSCPLFALAFAAALPAIAAAAEQPRAGGVLRVAIDTDPQCLDPQQAGNNNSLNIGRQIVDSLTDQHPDTGEIVPWLATAWTLSPDSRSFTFTLRPGVTFSDGTPVDAAAVRANFEGIVALGARSTLGAGYLAGLQAIETPDPRTVVIRFAQPNVQFLQATSTMSLGLLAPATLAKSPEDRCQGQLIGSGPFVVASFVHNQQARITRRDGYAWPSALAAHAGPAYLDAIEYRVVPEAGVRSGSLLSGQIDVNTGVPPQDEAVLLGRNIPLLARGNPGVVYTLYPNESVAPLSEPAVRRAINKAIDRPALRPILSRFQAVATAPLARTTPLYSDLSPLLAHDPDGARALLDGAGWRVGPDGVRVRDGQRLSFRLDYWQFAPFLELVQQQLRDVGIELRLNRTTIAQVTAIQTGGSFPVRFANLTRADPDILRAVFGVGERNMALRQADATDDLLTRSSGTPDRAARAELIRAASIRLIEDGHSIPIVELATIIGTGRQVRGLHFEASSRLQFYDTWLAR</sequence>
<evidence type="ECO:0000313" key="6">
    <source>
        <dbReference type="Proteomes" id="UP000325255"/>
    </source>
</evidence>
<feature type="domain" description="Solute-binding protein family 5" evidence="4">
    <location>
        <begin position="79"/>
        <end position="435"/>
    </location>
</feature>
<comment type="similarity">
    <text evidence="2">Belongs to the bacterial solute-binding protein 5 family.</text>
</comment>
<dbReference type="Gene3D" id="3.10.105.10">
    <property type="entry name" value="Dipeptide-binding Protein, Domain 3"/>
    <property type="match status" value="1"/>
</dbReference>
<dbReference type="PANTHER" id="PTHR30290:SF65">
    <property type="entry name" value="MONOACYL PHOSPHATIDYLINOSITOL TETRAMANNOSIDE-BINDING PROTEIN LPQW-RELATED"/>
    <property type="match status" value="1"/>
</dbReference>
<evidence type="ECO:0000256" key="2">
    <source>
        <dbReference type="ARBA" id="ARBA00005695"/>
    </source>
</evidence>
<dbReference type="CDD" id="cd08492">
    <property type="entry name" value="PBP2_NikA_DppA_OppA_like_15"/>
    <property type="match status" value="1"/>
</dbReference>
<keyword evidence="6" id="KW-1185">Reference proteome</keyword>
<dbReference type="InterPro" id="IPR000914">
    <property type="entry name" value="SBP_5_dom"/>
</dbReference>
<evidence type="ECO:0000256" key="1">
    <source>
        <dbReference type="ARBA" id="ARBA00004418"/>
    </source>
</evidence>
<evidence type="ECO:0000313" key="5">
    <source>
        <dbReference type="EMBL" id="KAA5612138.1"/>
    </source>
</evidence>
<dbReference type="GO" id="GO:0030288">
    <property type="term" value="C:outer membrane-bounded periplasmic space"/>
    <property type="evidence" value="ECO:0007669"/>
    <property type="project" value="UniProtKB-ARBA"/>
</dbReference>
<dbReference type="OrthoDB" id="9773508at2"/>
<dbReference type="RefSeq" id="WP_150040745.1">
    <property type="nucleotide sequence ID" value="NZ_OW485601.1"/>
</dbReference>
<protein>
    <submittedName>
        <fullName evidence="5">ABC transporter substrate-binding protein</fullName>
    </submittedName>
</protein>
<evidence type="ECO:0000256" key="3">
    <source>
        <dbReference type="SAM" id="SignalP"/>
    </source>
</evidence>
<comment type="subcellular location">
    <subcellularLocation>
        <location evidence="1">Periplasm</location>
    </subcellularLocation>
</comment>
<proteinExistence type="inferred from homology"/>
<dbReference type="PIRSF" id="PIRSF002741">
    <property type="entry name" value="MppA"/>
    <property type="match status" value="1"/>
</dbReference>
<dbReference type="GO" id="GO:0015833">
    <property type="term" value="P:peptide transport"/>
    <property type="evidence" value="ECO:0007669"/>
    <property type="project" value="TreeGrafter"/>
</dbReference>
<organism evidence="5 6">
    <name type="scientific">Rhodovastum atsumiense</name>
    <dbReference type="NCBI Taxonomy" id="504468"/>
    <lineage>
        <taxon>Bacteria</taxon>
        <taxon>Pseudomonadati</taxon>
        <taxon>Pseudomonadota</taxon>
        <taxon>Alphaproteobacteria</taxon>
        <taxon>Acetobacterales</taxon>
        <taxon>Acetobacteraceae</taxon>
        <taxon>Rhodovastum</taxon>
    </lineage>
</organism>
<comment type="caution">
    <text evidence="5">The sequence shown here is derived from an EMBL/GenBank/DDBJ whole genome shotgun (WGS) entry which is preliminary data.</text>
</comment>
<dbReference type="GO" id="GO:1904680">
    <property type="term" value="F:peptide transmembrane transporter activity"/>
    <property type="evidence" value="ECO:0007669"/>
    <property type="project" value="TreeGrafter"/>
</dbReference>
<dbReference type="SUPFAM" id="SSF53850">
    <property type="entry name" value="Periplasmic binding protein-like II"/>
    <property type="match status" value="1"/>
</dbReference>
<feature type="signal peptide" evidence="3">
    <location>
        <begin position="1"/>
        <end position="26"/>
    </location>
</feature>
<dbReference type="InterPro" id="IPR030678">
    <property type="entry name" value="Peptide/Ni-bd"/>
</dbReference>
<name>A0A5M6IXL8_9PROT</name>
<gene>
    <name evidence="5" type="ORF">F1189_10750</name>
</gene>
<feature type="chain" id="PRO_5024402037" evidence="3">
    <location>
        <begin position="27"/>
        <end position="525"/>
    </location>
</feature>
<reference evidence="5 6" key="1">
    <citation type="submission" date="2019-09" db="EMBL/GenBank/DDBJ databases">
        <title>Genome sequence of Rhodovastum atsumiense, a diverse member of the Acetobacteraceae family of non-sulfur purple photosynthetic bacteria.</title>
        <authorList>
            <person name="Meyer T."/>
            <person name="Kyndt J."/>
        </authorList>
    </citation>
    <scope>NUCLEOTIDE SEQUENCE [LARGE SCALE GENOMIC DNA]</scope>
    <source>
        <strain evidence="5 6">DSM 21279</strain>
    </source>
</reference>
<evidence type="ECO:0000259" key="4">
    <source>
        <dbReference type="Pfam" id="PF00496"/>
    </source>
</evidence>
<dbReference type="InterPro" id="IPR039424">
    <property type="entry name" value="SBP_5"/>
</dbReference>
<dbReference type="AlphaFoldDB" id="A0A5M6IXL8"/>